<dbReference type="EMBL" id="DWWA01000038">
    <property type="protein sequence ID" value="HJC72684.1"/>
    <property type="molecule type" value="Genomic_DNA"/>
</dbReference>
<protein>
    <submittedName>
        <fullName evidence="3">Uncharacterized protein</fullName>
    </submittedName>
</protein>
<feature type="coiled-coil region" evidence="1">
    <location>
        <begin position="244"/>
        <end position="271"/>
    </location>
</feature>
<dbReference type="Proteomes" id="UP000823918">
    <property type="component" value="Unassembled WGS sequence"/>
</dbReference>
<feature type="region of interest" description="Disordered" evidence="2">
    <location>
        <begin position="313"/>
        <end position="421"/>
    </location>
</feature>
<sequence>MDDHYDAFSNTAVFRTQLWGFRREEVLEYIEKISAANAEKARALGETIDKLRAELSRVQGDSKRLASAADHTCKELEAQKKKAETAIQENALLKKKMEQQKLSAAQLKQELERLRFENDVLKKDNRALHKEIERLDSELNRRDSELREVNDTIQKVDVAMKRRMNRLKDAENQTQRQAQAVIQQAQRQAQDMLREAQTHAQAIQSQAQQNAQERLRQADHDARHIHDQAYRDAAQTKHRLMASVDEISESIRLLKKQLEQVDEQVERASTGLGSVSAAAPNASFETKKKWDAYPVTHKEEQTAWHKPMAQPFAPFEQGVPHTPPYGETSGNAVPFPPKPPESRPTEENAYIPRPTPVAPGASFSQPYEPGKQETAAPQPTVNPLPVQSLEDTPDIIPYLSPIPQAPVVRPSEKQREESPAKDLLKSLHAMLEEMQDE</sequence>
<feature type="compositionally biased region" description="Low complexity" evidence="2">
    <location>
        <begin position="198"/>
        <end position="212"/>
    </location>
</feature>
<evidence type="ECO:0000313" key="4">
    <source>
        <dbReference type="Proteomes" id="UP000823918"/>
    </source>
</evidence>
<dbReference type="AlphaFoldDB" id="A0A9D2TJS9"/>
<evidence type="ECO:0000313" key="3">
    <source>
        <dbReference type="EMBL" id="HJC72684.1"/>
    </source>
</evidence>
<accession>A0A9D2TJS9</accession>
<comment type="caution">
    <text evidence="3">The sequence shown here is derived from an EMBL/GenBank/DDBJ whole genome shotgun (WGS) entry which is preliminary data.</text>
</comment>
<feature type="region of interest" description="Disordered" evidence="2">
    <location>
        <begin position="190"/>
        <end position="219"/>
    </location>
</feature>
<evidence type="ECO:0000256" key="1">
    <source>
        <dbReference type="SAM" id="Coils"/>
    </source>
</evidence>
<organism evidence="3 4">
    <name type="scientific">Candidatus Ruthenibacterium merdavium</name>
    <dbReference type="NCBI Taxonomy" id="2838752"/>
    <lineage>
        <taxon>Bacteria</taxon>
        <taxon>Bacillati</taxon>
        <taxon>Bacillota</taxon>
        <taxon>Clostridia</taxon>
        <taxon>Eubacteriales</taxon>
        <taxon>Oscillospiraceae</taxon>
        <taxon>Ruthenibacterium</taxon>
    </lineage>
</organism>
<evidence type="ECO:0000256" key="2">
    <source>
        <dbReference type="SAM" id="MobiDB-lite"/>
    </source>
</evidence>
<gene>
    <name evidence="3" type="ORF">H9698_07820</name>
</gene>
<proteinExistence type="predicted"/>
<reference evidence="3" key="2">
    <citation type="submission" date="2021-04" db="EMBL/GenBank/DDBJ databases">
        <authorList>
            <person name="Gilroy R."/>
        </authorList>
    </citation>
    <scope>NUCLEOTIDE SEQUENCE</scope>
    <source>
        <strain evidence="3">5933</strain>
    </source>
</reference>
<name>A0A9D2TJS9_9FIRM</name>
<keyword evidence="1" id="KW-0175">Coiled coil</keyword>
<feature type="compositionally biased region" description="Basic and acidic residues" evidence="2">
    <location>
        <begin position="410"/>
        <end position="421"/>
    </location>
</feature>
<reference evidence="3" key="1">
    <citation type="journal article" date="2021" name="PeerJ">
        <title>Extensive microbial diversity within the chicken gut microbiome revealed by metagenomics and culture.</title>
        <authorList>
            <person name="Gilroy R."/>
            <person name="Ravi A."/>
            <person name="Getino M."/>
            <person name="Pursley I."/>
            <person name="Horton D.L."/>
            <person name="Alikhan N.F."/>
            <person name="Baker D."/>
            <person name="Gharbi K."/>
            <person name="Hall N."/>
            <person name="Watson M."/>
            <person name="Adriaenssens E.M."/>
            <person name="Foster-Nyarko E."/>
            <person name="Jarju S."/>
            <person name="Secka A."/>
            <person name="Antonio M."/>
            <person name="Oren A."/>
            <person name="Chaudhuri R.R."/>
            <person name="La Ragione R."/>
            <person name="Hildebrand F."/>
            <person name="Pallen M.J."/>
        </authorList>
    </citation>
    <scope>NUCLEOTIDE SEQUENCE</scope>
    <source>
        <strain evidence="3">5933</strain>
    </source>
</reference>